<gene>
    <name evidence="1" type="ORF">TNCT_32531</name>
</gene>
<sequence>MSINNKALVTYEQLMNSMLTDIWLELQNRLFCVVVVLVAQMTWSSDCLTDDNQCYVSLQDKHLHLKHHAYISDQFSINSSHPRRKLPVPP</sequence>
<protein>
    <submittedName>
        <fullName evidence="1">Uncharacterized protein</fullName>
    </submittedName>
</protein>
<name>A0A8X6I0B9_TRICU</name>
<comment type="caution">
    <text evidence="1">The sequence shown here is derived from an EMBL/GenBank/DDBJ whole genome shotgun (WGS) entry which is preliminary data.</text>
</comment>
<keyword evidence="2" id="KW-1185">Reference proteome</keyword>
<dbReference type="EMBL" id="BMAO01039680">
    <property type="protein sequence ID" value="GFR32983.1"/>
    <property type="molecule type" value="Genomic_DNA"/>
</dbReference>
<accession>A0A8X6I0B9</accession>
<reference evidence="1" key="1">
    <citation type="submission" date="2020-07" db="EMBL/GenBank/DDBJ databases">
        <title>Multicomponent nature underlies the extraordinary mechanical properties of spider dragline silk.</title>
        <authorList>
            <person name="Kono N."/>
            <person name="Nakamura H."/>
            <person name="Mori M."/>
            <person name="Yoshida Y."/>
            <person name="Ohtoshi R."/>
            <person name="Malay A.D."/>
            <person name="Moran D.A.P."/>
            <person name="Tomita M."/>
            <person name="Numata K."/>
            <person name="Arakawa K."/>
        </authorList>
    </citation>
    <scope>NUCLEOTIDE SEQUENCE</scope>
</reference>
<evidence type="ECO:0000313" key="2">
    <source>
        <dbReference type="Proteomes" id="UP000887116"/>
    </source>
</evidence>
<proteinExistence type="predicted"/>
<organism evidence="1 2">
    <name type="scientific">Trichonephila clavata</name>
    <name type="common">Joro spider</name>
    <name type="synonym">Nephila clavata</name>
    <dbReference type="NCBI Taxonomy" id="2740835"/>
    <lineage>
        <taxon>Eukaryota</taxon>
        <taxon>Metazoa</taxon>
        <taxon>Ecdysozoa</taxon>
        <taxon>Arthropoda</taxon>
        <taxon>Chelicerata</taxon>
        <taxon>Arachnida</taxon>
        <taxon>Araneae</taxon>
        <taxon>Araneomorphae</taxon>
        <taxon>Entelegynae</taxon>
        <taxon>Araneoidea</taxon>
        <taxon>Nephilidae</taxon>
        <taxon>Trichonephila</taxon>
    </lineage>
</organism>
<dbReference type="AlphaFoldDB" id="A0A8X6I0B9"/>
<dbReference type="Proteomes" id="UP000887116">
    <property type="component" value="Unassembled WGS sequence"/>
</dbReference>
<evidence type="ECO:0000313" key="1">
    <source>
        <dbReference type="EMBL" id="GFR32983.1"/>
    </source>
</evidence>